<gene>
    <name evidence="1" type="ORF">phiV141_18</name>
</gene>
<sequence>MQFTQEQVDWYNAVVNSGQMTHDQAMAALQAAMQPQAPVQAPVEQVAQPVQGAASHQVMGAVAQPTAANNMLAAFQAIGDAAALEEDHSAIISGKPPAAGLAWLRVKGYIEIGTHQGKNTTYAPKPICLVIVELNTPQHMKTFDGVSEPTEMTIRVSKTHSQNSKFPKFFKALARALGNHPVTGQPITHLSQAIGMGCLAEVYHNKVEDKVYANLDLEGAWSFKPSTYPDPATGQMMSVDIPPLQGEPLLFLMDNHEVNKNPEMVKQMWDSIYIDGVRTSKDAAGNEKTTSLNYFQELIAKGLNWVTSETKRILDAQGCQTTFGDSSETQPSSGSVGAPTLGAVAQPAATAQHVPQAAPAVAPVQQPVVQATTAAVQPTAVPTAQPVAAPVHQPVAQPEQVAHAAPSVGVPVAGVPQVQQAAEQVAAVPQAAGVPQAQPSVGAPTAAPMSAADFMNQFQPVQ</sequence>
<organism evidence="1 2">
    <name type="scientific">Vibrio phage phiV141</name>
    <dbReference type="NCBI Taxonomy" id="2723905"/>
    <lineage>
        <taxon>Viruses</taxon>
        <taxon>Duplodnaviria</taxon>
        <taxon>Heunggongvirae</taxon>
        <taxon>Uroviricota</taxon>
        <taxon>Caudoviricetes</taxon>
        <taxon>Autographivirales</taxon>
        <taxon>Autographivirales incertae sedis</taxon>
        <taxon>Fujianvirus</taxon>
        <taxon>Fujianvirus V141</taxon>
    </lineage>
</organism>
<name>A0A7D7J5W7_9CAUD</name>
<accession>A0A7D7J5W7</accession>
<keyword evidence="2" id="KW-1185">Reference proteome</keyword>
<dbReference type="EMBL" id="MT227925">
    <property type="protein sequence ID" value="QMP18275.1"/>
    <property type="molecule type" value="Genomic_DNA"/>
</dbReference>
<proteinExistence type="predicted"/>
<reference evidence="1 2" key="1">
    <citation type="submission" date="2020-03" db="EMBL/GenBank/DDBJ databases">
        <authorList>
            <person name="Chen G."/>
            <person name="Lin M."/>
            <person name="Fu H."/>
        </authorList>
    </citation>
    <scope>NUCLEOTIDE SEQUENCE [LARGE SCALE GENOMIC DNA]</scope>
</reference>
<protein>
    <submittedName>
        <fullName evidence="1">Uncharacterized protein</fullName>
    </submittedName>
</protein>
<evidence type="ECO:0000313" key="1">
    <source>
        <dbReference type="EMBL" id="QMP18275.1"/>
    </source>
</evidence>
<dbReference type="Proteomes" id="UP000514515">
    <property type="component" value="Segment"/>
</dbReference>
<evidence type="ECO:0000313" key="2">
    <source>
        <dbReference type="Proteomes" id="UP000514515"/>
    </source>
</evidence>